<dbReference type="RefSeq" id="WP_317489465.1">
    <property type="nucleotide sequence ID" value="NZ_CP136051.1"/>
</dbReference>
<dbReference type="SUPFAM" id="SSF53187">
    <property type="entry name" value="Zn-dependent exopeptidases"/>
    <property type="match status" value="1"/>
</dbReference>
<protein>
    <submittedName>
        <fullName evidence="6">Aminopeptidase</fullName>
    </submittedName>
</protein>
<evidence type="ECO:0000313" key="6">
    <source>
        <dbReference type="EMBL" id="WOK06763.1"/>
    </source>
</evidence>
<name>A0ABZ0IP01_9BACT</name>
<dbReference type="Gene3D" id="3.40.630.10">
    <property type="entry name" value="Zn peptidases"/>
    <property type="match status" value="1"/>
</dbReference>
<keyword evidence="7" id="KW-1185">Reference proteome</keyword>
<dbReference type="InterPro" id="IPR023367">
    <property type="entry name" value="Peptidase_M42_dom2"/>
</dbReference>
<evidence type="ECO:0000313" key="7">
    <source>
        <dbReference type="Proteomes" id="UP001302349"/>
    </source>
</evidence>
<gene>
    <name evidence="6" type="ORF">RT717_27210</name>
</gene>
<dbReference type="PANTHER" id="PTHR32481:SF7">
    <property type="entry name" value="AMINOPEPTIDASE YHFE-RELATED"/>
    <property type="match status" value="1"/>
</dbReference>
<dbReference type="EMBL" id="CP136051">
    <property type="protein sequence ID" value="WOK06763.1"/>
    <property type="molecule type" value="Genomic_DNA"/>
</dbReference>
<reference evidence="6 7" key="1">
    <citation type="journal article" date="2023" name="Microbiol. Resour. Announc.">
        <title>Complete Genome Sequence of Imperialibacter roseus strain P4T.</title>
        <authorList>
            <person name="Tizabi D.R."/>
            <person name="Bachvaroff T."/>
            <person name="Hill R.T."/>
        </authorList>
    </citation>
    <scope>NUCLEOTIDE SEQUENCE [LARGE SCALE GENOMIC DNA]</scope>
    <source>
        <strain evidence="6 7">P4T</strain>
    </source>
</reference>
<evidence type="ECO:0000256" key="4">
    <source>
        <dbReference type="ARBA" id="ARBA00022723"/>
    </source>
</evidence>
<evidence type="ECO:0000256" key="5">
    <source>
        <dbReference type="ARBA" id="ARBA00022801"/>
    </source>
</evidence>
<sequence>MKLLKDLCAVHAPSGDEAPMKEFLLSYISKQQKTWKVKPELIHGPEFQDCLILAFGNPRTAIFAHMDSIGFTVRYDNQLVPIGGPDADTGTLLVGEDSLGPIECKLVLNEEGRAFYEFGRAIDRGTGLTYKCNFRQHDDMVTTCYLDNRLGVYNALKVAETLEHGVIVFSAWEEHGGGSVQYLTKYLYERWQIKQALVSDITWVTDGVHHGKGVVVSMRDKNIPRKSYVDRIIAISQSSGVPFQLEVEGSGSSDGRDVQISPYPIDWCFVGAPESNVHSPNETVHKDDITAMVSLYEVLMAEL</sequence>
<keyword evidence="4" id="KW-0479">Metal-binding</keyword>
<dbReference type="InterPro" id="IPR008007">
    <property type="entry name" value="Peptidase_M42"/>
</dbReference>
<accession>A0ABZ0IP01</accession>
<keyword evidence="2 6" id="KW-0031">Aminopeptidase</keyword>
<organism evidence="6 7">
    <name type="scientific">Imperialibacter roseus</name>
    <dbReference type="NCBI Taxonomy" id="1324217"/>
    <lineage>
        <taxon>Bacteria</taxon>
        <taxon>Pseudomonadati</taxon>
        <taxon>Bacteroidota</taxon>
        <taxon>Cytophagia</taxon>
        <taxon>Cytophagales</taxon>
        <taxon>Flammeovirgaceae</taxon>
        <taxon>Imperialibacter</taxon>
    </lineage>
</organism>
<dbReference type="Gene3D" id="2.40.30.40">
    <property type="entry name" value="Peptidase M42, domain 2"/>
    <property type="match status" value="1"/>
</dbReference>
<dbReference type="PANTHER" id="PTHR32481">
    <property type="entry name" value="AMINOPEPTIDASE"/>
    <property type="match status" value="1"/>
</dbReference>
<evidence type="ECO:0000256" key="3">
    <source>
        <dbReference type="ARBA" id="ARBA00022670"/>
    </source>
</evidence>
<keyword evidence="3" id="KW-0645">Protease</keyword>
<evidence type="ECO:0000256" key="2">
    <source>
        <dbReference type="ARBA" id="ARBA00022438"/>
    </source>
</evidence>
<proteinExistence type="inferred from homology"/>
<dbReference type="InterPro" id="IPR051464">
    <property type="entry name" value="Peptidase_M42_aminopept"/>
</dbReference>
<dbReference type="Pfam" id="PF05343">
    <property type="entry name" value="Peptidase_M42"/>
    <property type="match status" value="1"/>
</dbReference>
<evidence type="ECO:0000256" key="1">
    <source>
        <dbReference type="ARBA" id="ARBA00006272"/>
    </source>
</evidence>
<dbReference type="Proteomes" id="UP001302349">
    <property type="component" value="Chromosome"/>
</dbReference>
<dbReference type="GO" id="GO:0004177">
    <property type="term" value="F:aminopeptidase activity"/>
    <property type="evidence" value="ECO:0007669"/>
    <property type="project" value="UniProtKB-KW"/>
</dbReference>
<keyword evidence="5" id="KW-0378">Hydrolase</keyword>
<comment type="similarity">
    <text evidence="1">Belongs to the peptidase M42 family.</text>
</comment>